<protein>
    <submittedName>
        <fullName evidence="1">Uncharacterized protein</fullName>
    </submittedName>
</protein>
<dbReference type="Proteomes" id="UP000012112">
    <property type="component" value="Unassembled WGS sequence"/>
</dbReference>
<comment type="caution">
    <text evidence="1">The sequence shown here is derived from an EMBL/GenBank/DDBJ whole genome shotgun (WGS) entry which is preliminary data.</text>
</comment>
<dbReference type="EMBL" id="AKWD02000053">
    <property type="protein sequence ID" value="EMO52921.1"/>
    <property type="molecule type" value="Genomic_DNA"/>
</dbReference>
<accession>M6VD10</accession>
<name>M6VD10_9LEPT</name>
<evidence type="ECO:0000313" key="1">
    <source>
        <dbReference type="EMBL" id="EMO52921.1"/>
    </source>
</evidence>
<dbReference type="AlphaFoldDB" id="M6VD10"/>
<organism evidence="1 2">
    <name type="scientific">Leptospira noguchii</name>
    <dbReference type="NCBI Taxonomy" id="28182"/>
    <lineage>
        <taxon>Bacteria</taxon>
        <taxon>Pseudomonadati</taxon>
        <taxon>Spirochaetota</taxon>
        <taxon>Spirochaetia</taxon>
        <taxon>Leptospirales</taxon>
        <taxon>Leptospiraceae</taxon>
        <taxon>Leptospira</taxon>
    </lineage>
</organism>
<reference evidence="1 2" key="1">
    <citation type="submission" date="2013-01" db="EMBL/GenBank/DDBJ databases">
        <authorList>
            <person name="Harkins D.M."/>
            <person name="Durkin A.S."/>
            <person name="Brinkac L.M."/>
            <person name="Haft D.H."/>
            <person name="Selengut J.D."/>
            <person name="Sanka R."/>
            <person name="DePew J."/>
            <person name="Purushe J."/>
            <person name="Matthias M.A."/>
            <person name="Vinetz J.M."/>
            <person name="Sutton G.G."/>
            <person name="Nierman W.C."/>
            <person name="Fouts D.E."/>
        </authorList>
    </citation>
    <scope>NUCLEOTIDE SEQUENCE [LARGE SCALE GENOMIC DNA]</scope>
    <source>
        <strain evidence="1 2">HAI1536</strain>
    </source>
</reference>
<evidence type="ECO:0000313" key="2">
    <source>
        <dbReference type="Proteomes" id="UP000012112"/>
    </source>
</evidence>
<sequence>MQKNLFNLKRNSFTPFFLAVPEIPLNLPKKYELQFKNYF</sequence>
<proteinExistence type="predicted"/>
<gene>
    <name evidence="1" type="ORF">LEP1GSC172_3061</name>
</gene>